<reference evidence="1" key="1">
    <citation type="journal article" date="2023" name="bioRxiv">
        <title>Improved chromosome-level genome assembly for marigold (Tagetes erecta).</title>
        <authorList>
            <person name="Jiang F."/>
            <person name="Yuan L."/>
            <person name="Wang S."/>
            <person name="Wang H."/>
            <person name="Xu D."/>
            <person name="Wang A."/>
            <person name="Fan W."/>
        </authorList>
    </citation>
    <scope>NUCLEOTIDE SEQUENCE</scope>
    <source>
        <strain evidence="1">WSJ</strain>
        <tissue evidence="1">Leaf</tissue>
    </source>
</reference>
<accession>A0AAD8KBG0</accession>
<dbReference type="AlphaFoldDB" id="A0AAD8KBG0"/>
<sequence length="75" mass="8660">MLLFTPYFETSTCYTVTTLFPKLNHLTSPQHIFHFFNPTQRNAAASAFIYISQLHHHRRCTVIISGDQPIHSSIL</sequence>
<name>A0AAD8KBG0_TARER</name>
<evidence type="ECO:0000313" key="2">
    <source>
        <dbReference type="Proteomes" id="UP001229421"/>
    </source>
</evidence>
<organism evidence="1 2">
    <name type="scientific">Tagetes erecta</name>
    <name type="common">African marigold</name>
    <dbReference type="NCBI Taxonomy" id="13708"/>
    <lineage>
        <taxon>Eukaryota</taxon>
        <taxon>Viridiplantae</taxon>
        <taxon>Streptophyta</taxon>
        <taxon>Embryophyta</taxon>
        <taxon>Tracheophyta</taxon>
        <taxon>Spermatophyta</taxon>
        <taxon>Magnoliopsida</taxon>
        <taxon>eudicotyledons</taxon>
        <taxon>Gunneridae</taxon>
        <taxon>Pentapetalae</taxon>
        <taxon>asterids</taxon>
        <taxon>campanulids</taxon>
        <taxon>Asterales</taxon>
        <taxon>Asteraceae</taxon>
        <taxon>Asteroideae</taxon>
        <taxon>Heliantheae alliance</taxon>
        <taxon>Tageteae</taxon>
        <taxon>Tagetes</taxon>
    </lineage>
</organism>
<evidence type="ECO:0000313" key="1">
    <source>
        <dbReference type="EMBL" id="KAK1416470.1"/>
    </source>
</evidence>
<dbReference type="Proteomes" id="UP001229421">
    <property type="component" value="Unassembled WGS sequence"/>
</dbReference>
<dbReference type="EMBL" id="JAUHHV010000008">
    <property type="protein sequence ID" value="KAK1416470.1"/>
    <property type="molecule type" value="Genomic_DNA"/>
</dbReference>
<keyword evidence="2" id="KW-1185">Reference proteome</keyword>
<proteinExistence type="predicted"/>
<gene>
    <name evidence="1" type="ORF">QVD17_32261</name>
</gene>
<protein>
    <submittedName>
        <fullName evidence="1">Uncharacterized protein</fullName>
    </submittedName>
</protein>
<comment type="caution">
    <text evidence="1">The sequence shown here is derived from an EMBL/GenBank/DDBJ whole genome shotgun (WGS) entry which is preliminary data.</text>
</comment>